<keyword evidence="1" id="KW-1133">Transmembrane helix</keyword>
<feature type="transmembrane region" description="Helical" evidence="1">
    <location>
        <begin position="90"/>
        <end position="110"/>
    </location>
</feature>
<dbReference type="InterPro" id="IPR010718">
    <property type="entry name" value="DUF1294"/>
</dbReference>
<organism evidence="2 3">
    <name type="scientific">Buttiauxella izardii</name>
    <dbReference type="NCBI Taxonomy" id="82991"/>
    <lineage>
        <taxon>Bacteria</taxon>
        <taxon>Pseudomonadati</taxon>
        <taxon>Pseudomonadota</taxon>
        <taxon>Gammaproteobacteria</taxon>
        <taxon>Enterobacterales</taxon>
        <taxon>Enterobacteriaceae</taxon>
        <taxon>Buttiauxella</taxon>
    </lineage>
</organism>
<keyword evidence="3" id="KW-1185">Reference proteome</keyword>
<keyword evidence="1" id="KW-0812">Transmembrane</keyword>
<dbReference type="RefSeq" id="WP_120066094.1">
    <property type="nucleotide sequence ID" value="NZ_QZWH01000045.1"/>
</dbReference>
<comment type="caution">
    <text evidence="2">The sequence shown here is derived from an EMBL/GenBank/DDBJ whole genome shotgun (WGS) entry which is preliminary data.</text>
</comment>
<dbReference type="AlphaFoldDB" id="A0A3A5JSN1"/>
<dbReference type="Proteomes" id="UP000276295">
    <property type="component" value="Unassembled WGS sequence"/>
</dbReference>
<keyword evidence="1" id="KW-0472">Membrane</keyword>
<feature type="transmembrane region" description="Helical" evidence="1">
    <location>
        <begin position="59"/>
        <end position="78"/>
    </location>
</feature>
<dbReference type="EMBL" id="QZWH01000045">
    <property type="protein sequence ID" value="RJT19674.1"/>
    <property type="molecule type" value="Genomic_DNA"/>
</dbReference>
<dbReference type="OrthoDB" id="72963at2"/>
<dbReference type="Pfam" id="PF06961">
    <property type="entry name" value="DUF1294"/>
    <property type="match status" value="1"/>
</dbReference>
<evidence type="ECO:0000256" key="1">
    <source>
        <dbReference type="SAM" id="Phobius"/>
    </source>
</evidence>
<gene>
    <name evidence="2" type="ORF">D6029_17960</name>
</gene>
<name>A0A3A5JSN1_9ENTR</name>
<sequence length="115" mass="13210">MRLNVVCYTLLGLALIASFFFTHPIGMWLFLVTLLTFLVYGADKFAARKGWQRVPEITLLVFGLVGGWIGAIFGQQVFRHKTQKQPFRTWFMLSIAVNIVAVLGAGYWMYGRWIF</sequence>
<accession>A0A3A5JSN1</accession>
<protein>
    <submittedName>
        <fullName evidence="2">DUF1294 domain-containing protein</fullName>
    </submittedName>
</protein>
<proteinExistence type="predicted"/>
<feature type="transmembrane region" description="Helical" evidence="1">
    <location>
        <begin position="27"/>
        <end position="47"/>
    </location>
</feature>
<evidence type="ECO:0000313" key="2">
    <source>
        <dbReference type="EMBL" id="RJT19674.1"/>
    </source>
</evidence>
<evidence type="ECO:0000313" key="3">
    <source>
        <dbReference type="Proteomes" id="UP000276295"/>
    </source>
</evidence>
<reference evidence="2 3" key="1">
    <citation type="submission" date="2018-09" db="EMBL/GenBank/DDBJ databases">
        <title>Draft genome sequence of Buttiauxella izardii CCUG 35510T.</title>
        <authorList>
            <person name="Salva-Serra F."/>
            <person name="Marathe N."/>
            <person name="Moore E."/>
            <person name="Stadler-Svensson L."/>
            <person name="Engstrom-Jakobsson H."/>
        </authorList>
    </citation>
    <scope>NUCLEOTIDE SEQUENCE [LARGE SCALE GENOMIC DNA]</scope>
    <source>
        <strain evidence="2 3">CCUG 35510</strain>
    </source>
</reference>